<name>A0A645IU75_9ZZZZ</name>
<sequence length="61" mass="6645">MLCGPDTHGLIVYLADTGTMRGFIVGCGVEVKNIDGLVVRLCYFFRQTQPVLSEAVVDRGI</sequence>
<comment type="caution">
    <text evidence="1">The sequence shown here is derived from an EMBL/GenBank/DDBJ whole genome shotgun (WGS) entry which is preliminary data.</text>
</comment>
<accession>A0A645IU75</accession>
<proteinExistence type="predicted"/>
<protein>
    <submittedName>
        <fullName evidence="1">Uncharacterized protein</fullName>
    </submittedName>
</protein>
<gene>
    <name evidence="1" type="ORF">SDC9_201628</name>
</gene>
<reference evidence="1" key="1">
    <citation type="submission" date="2019-08" db="EMBL/GenBank/DDBJ databases">
        <authorList>
            <person name="Kucharzyk K."/>
            <person name="Murdoch R.W."/>
            <person name="Higgins S."/>
            <person name="Loffler F."/>
        </authorList>
    </citation>
    <scope>NUCLEOTIDE SEQUENCE</scope>
</reference>
<dbReference type="AlphaFoldDB" id="A0A645IU75"/>
<organism evidence="1">
    <name type="scientific">bioreactor metagenome</name>
    <dbReference type="NCBI Taxonomy" id="1076179"/>
    <lineage>
        <taxon>unclassified sequences</taxon>
        <taxon>metagenomes</taxon>
        <taxon>ecological metagenomes</taxon>
    </lineage>
</organism>
<dbReference type="EMBL" id="VSSQ01121655">
    <property type="protein sequence ID" value="MPN53959.1"/>
    <property type="molecule type" value="Genomic_DNA"/>
</dbReference>
<evidence type="ECO:0000313" key="1">
    <source>
        <dbReference type="EMBL" id="MPN53959.1"/>
    </source>
</evidence>